<sequence>MVLLAQNSADTITTDTSNSPSRTVGDTTVTQTTTTTSSSPTPTTATTERTQACTTLAQRVTTPKASDETTFTQCSLVLGTLGQSITAEEAAETQAITQSRATWDKVRTEQFMQLRAHATTERQKAAVEKFITVMNSAVRIRKEGVNSATATFHGRRKSAVGERSSAVSSVYQHYRAWTEEMSTKARTACLSGGTEESIVAAIAKSREERVRSQVETTATSCQNPEAVLNERSTAIAAERAASIERSLAQFRAEAEAARAELRAAFGLPATE</sequence>
<reference evidence="2 3" key="1">
    <citation type="journal article" date="2016" name="Nat. Commun.">
        <title>Thousands of microbial genomes shed light on interconnected biogeochemical processes in an aquifer system.</title>
        <authorList>
            <person name="Anantharaman K."/>
            <person name="Brown C.T."/>
            <person name="Hug L.A."/>
            <person name="Sharon I."/>
            <person name="Castelle C.J."/>
            <person name="Probst A.J."/>
            <person name="Thomas B.C."/>
            <person name="Singh A."/>
            <person name="Wilkins M.J."/>
            <person name="Karaoz U."/>
            <person name="Brodie E.L."/>
            <person name="Williams K.H."/>
            <person name="Hubbard S.S."/>
            <person name="Banfield J.F."/>
        </authorList>
    </citation>
    <scope>NUCLEOTIDE SEQUENCE [LARGE SCALE GENOMIC DNA]</scope>
</reference>
<comment type="caution">
    <text evidence="2">The sequence shown here is derived from an EMBL/GenBank/DDBJ whole genome shotgun (WGS) entry which is preliminary data.</text>
</comment>
<proteinExistence type="predicted"/>
<feature type="compositionally biased region" description="Low complexity" evidence="1">
    <location>
        <begin position="21"/>
        <end position="49"/>
    </location>
</feature>
<dbReference type="AlphaFoldDB" id="A0A1G2SM05"/>
<dbReference type="STRING" id="1802730.A2591_03535"/>
<evidence type="ECO:0000256" key="1">
    <source>
        <dbReference type="SAM" id="MobiDB-lite"/>
    </source>
</evidence>
<protein>
    <submittedName>
        <fullName evidence="2">Uncharacterized protein</fullName>
    </submittedName>
</protein>
<evidence type="ECO:0000313" key="2">
    <source>
        <dbReference type="EMBL" id="OHA86100.1"/>
    </source>
</evidence>
<feature type="compositionally biased region" description="Polar residues" evidence="1">
    <location>
        <begin position="1"/>
        <end position="20"/>
    </location>
</feature>
<feature type="region of interest" description="Disordered" evidence="1">
    <location>
        <begin position="1"/>
        <end position="49"/>
    </location>
</feature>
<organism evidence="2 3">
    <name type="scientific">Candidatus Yonathbacteria bacterium RIFOXYD1_FULL_52_36</name>
    <dbReference type="NCBI Taxonomy" id="1802730"/>
    <lineage>
        <taxon>Bacteria</taxon>
        <taxon>Candidatus Yonathiibacteriota</taxon>
    </lineage>
</organism>
<name>A0A1G2SM05_9BACT</name>
<dbReference type="EMBL" id="MHUZ01000009">
    <property type="protein sequence ID" value="OHA86100.1"/>
    <property type="molecule type" value="Genomic_DNA"/>
</dbReference>
<dbReference type="Proteomes" id="UP000178168">
    <property type="component" value="Unassembled WGS sequence"/>
</dbReference>
<evidence type="ECO:0000313" key="3">
    <source>
        <dbReference type="Proteomes" id="UP000178168"/>
    </source>
</evidence>
<gene>
    <name evidence="2" type="ORF">A2591_03535</name>
</gene>
<accession>A0A1G2SM05</accession>